<evidence type="ECO:0000313" key="6">
    <source>
        <dbReference type="Proteomes" id="UP000269041"/>
    </source>
</evidence>
<dbReference type="EMBL" id="VTXC01000030">
    <property type="protein sequence ID" value="NOH72029.1"/>
    <property type="molecule type" value="Genomic_DNA"/>
</dbReference>
<dbReference type="InterPro" id="IPR006016">
    <property type="entry name" value="UspA"/>
</dbReference>
<dbReference type="Proteomes" id="UP000565719">
    <property type="component" value="Unassembled WGS sequence"/>
</dbReference>
<dbReference type="Proteomes" id="UP000269041">
    <property type="component" value="Unassembled WGS sequence"/>
</dbReference>
<proteinExistence type="inferred from homology"/>
<keyword evidence="2" id="KW-0963">Cytoplasm</keyword>
<feature type="domain" description="UspA" evidence="3">
    <location>
        <begin position="3"/>
        <end position="138"/>
    </location>
</feature>
<evidence type="ECO:0000259" key="3">
    <source>
        <dbReference type="Pfam" id="PF00582"/>
    </source>
</evidence>
<dbReference type="EMBL" id="RSFA01000058">
    <property type="protein sequence ID" value="RSD30638.1"/>
    <property type="molecule type" value="Genomic_DNA"/>
</dbReference>
<dbReference type="RefSeq" id="WP_125322146.1">
    <property type="nucleotide sequence ID" value="NZ_AP024890.1"/>
</dbReference>
<evidence type="ECO:0000313" key="5">
    <source>
        <dbReference type="EMBL" id="RSD30638.1"/>
    </source>
</evidence>
<keyword evidence="6" id="KW-1185">Reference proteome</keyword>
<reference evidence="4 7" key="2">
    <citation type="submission" date="2019-09" db="EMBL/GenBank/DDBJ databases">
        <title>Draft genome sequencing and comparative genomics of hatchery-associated Vibrios.</title>
        <authorList>
            <person name="Kehlet-Delgado H."/>
            <person name="Mueller R.S."/>
        </authorList>
    </citation>
    <scope>NUCLEOTIDE SEQUENCE [LARGE SCALE GENOMIC DNA]</scope>
    <source>
        <strain evidence="4 7">99-46-Y</strain>
    </source>
</reference>
<comment type="caution">
    <text evidence="5">The sequence shown here is derived from an EMBL/GenBank/DDBJ whole genome shotgun (WGS) entry which is preliminary data.</text>
</comment>
<sequence length="144" mass="16456">MRYQHILVALELSSESNLLIERAIFMAKQHNADISFIHIDGTHGEIYPDLVDIHTDINVRPVSQLAMKKLRSFEANVDFPIRHFLVGTGNLANKLSETIENYHVDLLLCGHHQDFWSKIISYSRQLINRSPVDILVVPILGETN</sequence>
<dbReference type="PIRSF" id="PIRSF006276">
    <property type="entry name" value="UspA"/>
    <property type="match status" value="1"/>
</dbReference>
<comment type="similarity">
    <text evidence="1 2">Belongs to the universal stress protein A family.</text>
</comment>
<evidence type="ECO:0000256" key="1">
    <source>
        <dbReference type="ARBA" id="ARBA00008791"/>
    </source>
</evidence>
<evidence type="ECO:0000313" key="4">
    <source>
        <dbReference type="EMBL" id="NOH72029.1"/>
    </source>
</evidence>
<evidence type="ECO:0000313" key="7">
    <source>
        <dbReference type="Proteomes" id="UP000565719"/>
    </source>
</evidence>
<name>A0A427U1X1_9VIBR</name>
<dbReference type="Pfam" id="PF00582">
    <property type="entry name" value="Usp"/>
    <property type="match status" value="1"/>
</dbReference>
<dbReference type="SUPFAM" id="SSF52402">
    <property type="entry name" value="Adenine nucleotide alpha hydrolases-like"/>
    <property type="match status" value="1"/>
</dbReference>
<comment type="subcellular location">
    <subcellularLocation>
        <location evidence="2">Cytoplasm</location>
    </subcellularLocation>
</comment>
<dbReference type="Gene3D" id="3.40.50.620">
    <property type="entry name" value="HUPs"/>
    <property type="match status" value="1"/>
</dbReference>
<dbReference type="AlphaFoldDB" id="A0A427U1X1"/>
<dbReference type="InterPro" id="IPR006015">
    <property type="entry name" value="Universal_stress_UspA"/>
</dbReference>
<evidence type="ECO:0000256" key="2">
    <source>
        <dbReference type="PIRNR" id="PIRNR006276"/>
    </source>
</evidence>
<dbReference type="GO" id="GO:0005737">
    <property type="term" value="C:cytoplasm"/>
    <property type="evidence" value="ECO:0007669"/>
    <property type="project" value="UniProtKB-SubCell"/>
</dbReference>
<dbReference type="CDD" id="cd23657">
    <property type="entry name" value="USP-A-like"/>
    <property type="match status" value="1"/>
</dbReference>
<dbReference type="OrthoDB" id="9792500at2"/>
<gene>
    <name evidence="5" type="ORF">EJA03_12860</name>
    <name evidence="4" type="ORF">F0225_11870</name>
</gene>
<reference evidence="5 6" key="1">
    <citation type="submission" date="2018-12" db="EMBL/GenBank/DDBJ databases">
        <title>Genomic taxonomy of the Vibrionaceae family.</title>
        <authorList>
            <person name="Gomez-Gil B."/>
            <person name="Enciso-Ibarra K."/>
        </authorList>
    </citation>
    <scope>NUCLEOTIDE SEQUENCE [LARGE SCALE GENOMIC DNA]</scope>
    <source>
        <strain evidence="5 6">CAIM 594</strain>
    </source>
</reference>
<organism evidence="5 6">
    <name type="scientific">Vibrio pectenicida</name>
    <dbReference type="NCBI Taxonomy" id="62763"/>
    <lineage>
        <taxon>Bacteria</taxon>
        <taxon>Pseudomonadati</taxon>
        <taxon>Pseudomonadota</taxon>
        <taxon>Gammaproteobacteria</taxon>
        <taxon>Vibrionales</taxon>
        <taxon>Vibrionaceae</taxon>
        <taxon>Vibrio</taxon>
    </lineage>
</organism>
<dbReference type="InterPro" id="IPR014729">
    <property type="entry name" value="Rossmann-like_a/b/a_fold"/>
</dbReference>
<protein>
    <recommendedName>
        <fullName evidence="2">Universal stress protein</fullName>
    </recommendedName>
</protein>
<accession>A0A427U1X1</accession>